<evidence type="ECO:0008006" key="3">
    <source>
        <dbReference type="Google" id="ProtNLM"/>
    </source>
</evidence>
<dbReference type="Gene3D" id="3.30.1490.300">
    <property type="match status" value="1"/>
</dbReference>
<dbReference type="SUPFAM" id="SSF53067">
    <property type="entry name" value="Actin-like ATPase domain"/>
    <property type="match status" value="2"/>
</dbReference>
<dbReference type="Proteomes" id="UP000228964">
    <property type="component" value="Unassembled WGS sequence"/>
</dbReference>
<gene>
    <name evidence="1" type="ORF">COT96_02330</name>
</gene>
<accession>A0A2M6WQC9</accession>
<dbReference type="InterPro" id="IPR050696">
    <property type="entry name" value="FtsA/MreB"/>
</dbReference>
<dbReference type="PANTHER" id="PTHR32432">
    <property type="entry name" value="CELL DIVISION PROTEIN FTSA-RELATED"/>
    <property type="match status" value="1"/>
</dbReference>
<protein>
    <recommendedName>
        <fullName evidence="3">SHS2 domain-containing protein</fullName>
    </recommendedName>
</protein>
<proteinExistence type="predicted"/>
<dbReference type="PIRSF" id="PIRSF019169">
    <property type="entry name" value="PilM"/>
    <property type="match status" value="1"/>
</dbReference>
<dbReference type="PANTHER" id="PTHR32432:SF3">
    <property type="entry name" value="ETHANOLAMINE UTILIZATION PROTEIN EUTJ"/>
    <property type="match status" value="1"/>
</dbReference>
<dbReference type="Pfam" id="PF11104">
    <property type="entry name" value="PilM_2"/>
    <property type="match status" value="1"/>
</dbReference>
<reference evidence="2" key="1">
    <citation type="submission" date="2017-09" db="EMBL/GenBank/DDBJ databases">
        <title>Depth-based differentiation of microbial function through sediment-hosted aquifers and enrichment of novel symbionts in the deep terrestrial subsurface.</title>
        <authorList>
            <person name="Probst A.J."/>
            <person name="Ladd B."/>
            <person name="Jarett J.K."/>
            <person name="Geller-Mcgrath D.E."/>
            <person name="Sieber C.M.K."/>
            <person name="Emerson J.B."/>
            <person name="Anantharaman K."/>
            <person name="Thomas B.C."/>
            <person name="Malmstrom R."/>
            <person name="Stieglmeier M."/>
            <person name="Klingl A."/>
            <person name="Woyke T."/>
            <person name="Ryan C.M."/>
            <person name="Banfield J.F."/>
        </authorList>
    </citation>
    <scope>NUCLEOTIDE SEQUENCE [LARGE SCALE GENOMIC DNA]</scope>
</reference>
<dbReference type="Gene3D" id="3.30.420.40">
    <property type="match status" value="2"/>
</dbReference>
<dbReference type="EMBL" id="PFAO01000057">
    <property type="protein sequence ID" value="PIT94944.1"/>
    <property type="molecule type" value="Genomic_DNA"/>
</dbReference>
<sequence>MGLFSPSRSYLGVDIGSAGIKIIELKGELGKVRLVSYGFSEGLIDLGQKDTKEIARIINQICQQAGMSSRSAVSALPTFSVFSSIINLAGVSKKDIASAVQWEAKKVIPLPLEEIILDWKKIDSATSGVAKANSRILLTGAPRSLVKKYIEIFKQAQINLLSLETETFALIRSLLGSDKSAVMLVEVGAATTDISIIEQSLPVLNRSIDIGGLTITKAIGNNLNIGLARAEQFKYDLGISLVNSQNNVIPKTITEVISPIINEVKYALNLYQGKNNKTVDKVILSGGSALLPNLANYLSKILNLNVIIGDPWARVSYPTDLKPILDEIGPRLAVAIGLAMREVE</sequence>
<dbReference type="CDD" id="cd24049">
    <property type="entry name" value="ASKHA_NBD_PilM"/>
    <property type="match status" value="1"/>
</dbReference>
<dbReference type="NCBIfam" id="TIGR01175">
    <property type="entry name" value="pilM"/>
    <property type="match status" value="1"/>
</dbReference>
<name>A0A2M6WQC9_9BACT</name>
<dbReference type="AlphaFoldDB" id="A0A2M6WQC9"/>
<dbReference type="InterPro" id="IPR043129">
    <property type="entry name" value="ATPase_NBD"/>
</dbReference>
<dbReference type="InterPro" id="IPR005883">
    <property type="entry name" value="PilM"/>
</dbReference>
<evidence type="ECO:0000313" key="1">
    <source>
        <dbReference type="EMBL" id="PIT94944.1"/>
    </source>
</evidence>
<evidence type="ECO:0000313" key="2">
    <source>
        <dbReference type="Proteomes" id="UP000228964"/>
    </source>
</evidence>
<organism evidence="1 2">
    <name type="scientific">Candidatus Falkowbacteria bacterium CG10_big_fil_rev_8_21_14_0_10_38_22</name>
    <dbReference type="NCBI Taxonomy" id="1974564"/>
    <lineage>
        <taxon>Bacteria</taxon>
        <taxon>Candidatus Falkowiibacteriota</taxon>
    </lineage>
</organism>
<comment type="caution">
    <text evidence="1">The sequence shown here is derived from an EMBL/GenBank/DDBJ whole genome shotgun (WGS) entry which is preliminary data.</text>
</comment>